<dbReference type="GO" id="GO:0003700">
    <property type="term" value="F:DNA-binding transcription factor activity"/>
    <property type="evidence" value="ECO:0007669"/>
    <property type="project" value="InterPro"/>
</dbReference>
<dbReference type="RefSeq" id="WP_107976468.1">
    <property type="nucleotide sequence ID" value="NZ_BMEZ01000014.1"/>
</dbReference>
<dbReference type="Pfam" id="PF03466">
    <property type="entry name" value="LysR_substrate"/>
    <property type="match status" value="1"/>
</dbReference>
<reference evidence="7 8" key="1">
    <citation type="submission" date="2018-04" db="EMBL/GenBank/DDBJ databases">
        <title>Genomic Encyclopedia of Archaeal and Bacterial Type Strains, Phase II (KMG-II): from individual species to whole genera.</title>
        <authorList>
            <person name="Goeker M."/>
        </authorList>
    </citation>
    <scope>NUCLEOTIDE SEQUENCE [LARGE SCALE GENOMIC DNA]</scope>
    <source>
        <strain evidence="7 8">DSM 29329</strain>
    </source>
</reference>
<comment type="similarity">
    <text evidence="1">Belongs to the LysR transcriptional regulatory family.</text>
</comment>
<evidence type="ECO:0000313" key="8">
    <source>
        <dbReference type="Proteomes" id="UP000244069"/>
    </source>
</evidence>
<evidence type="ECO:0000259" key="6">
    <source>
        <dbReference type="PROSITE" id="PS50931"/>
    </source>
</evidence>
<dbReference type="EMBL" id="QBKN01000012">
    <property type="protein sequence ID" value="PTX47453.1"/>
    <property type="molecule type" value="Genomic_DNA"/>
</dbReference>
<dbReference type="PANTHER" id="PTHR30126:SF98">
    <property type="entry name" value="HTH-TYPE TRANSCRIPTIONAL ACTIVATOR BAUR"/>
    <property type="match status" value="1"/>
</dbReference>
<proteinExistence type="inferred from homology"/>
<dbReference type="PANTHER" id="PTHR30126">
    <property type="entry name" value="HTH-TYPE TRANSCRIPTIONAL REGULATOR"/>
    <property type="match status" value="1"/>
</dbReference>
<keyword evidence="2" id="KW-0805">Transcription regulation</keyword>
<keyword evidence="3 7" id="KW-0238">DNA-binding</keyword>
<feature type="domain" description="HTH lysR-type" evidence="6">
    <location>
        <begin position="4"/>
        <end position="61"/>
    </location>
</feature>
<dbReference type="Gene3D" id="3.40.190.10">
    <property type="entry name" value="Periplasmic binding protein-like II"/>
    <property type="match status" value="2"/>
</dbReference>
<sequence length="388" mass="41097">MIPRNLRHLRAFHAAVTRGSLSGAAQVAGVSQPAVTQSLRKLEEAAGGALLSRTGQGVLPTERGEVLAARVARAFARLDPALAEIAPKLPGRVTLAQLRALMALGETENFTLAAGQLGLSQPSVHRAVTRLEQEAGQALLERRSHGIVLRRPARALVQAARLALAELDQAEADLAALDGRAAGQIVVGALPLARSALLPTALARFREEHPGQSLKVIDGPYDTLLAGLRRGDIDLILGALRDPAPIGDVVQERLFDDRLCMLAGREHALVGQAGLTAEGLRDHPWIVPRAGTPARDQFNAFFAGVGAPERIIESGSVLLMRELLRGSGHLGCISAMQAEAEVQHGLLVTLDVAVDWPARPIGLSCRADWVPTRAQALLLTILRETAAG</sequence>
<dbReference type="PRINTS" id="PR00039">
    <property type="entry name" value="HTHLYSR"/>
</dbReference>
<protein>
    <submittedName>
        <fullName evidence="7">DNA-binding transcriptional LysR family regulator</fullName>
    </submittedName>
</protein>
<organism evidence="7 8">
    <name type="scientific">Allosediminivita pacifica</name>
    <dbReference type="NCBI Taxonomy" id="1267769"/>
    <lineage>
        <taxon>Bacteria</taxon>
        <taxon>Pseudomonadati</taxon>
        <taxon>Pseudomonadota</taxon>
        <taxon>Alphaproteobacteria</taxon>
        <taxon>Rhodobacterales</taxon>
        <taxon>Paracoccaceae</taxon>
        <taxon>Allosediminivita</taxon>
    </lineage>
</organism>
<dbReference type="AlphaFoldDB" id="A0A2T6AUG2"/>
<dbReference type="PROSITE" id="PS50931">
    <property type="entry name" value="HTH_LYSR"/>
    <property type="match status" value="2"/>
</dbReference>
<dbReference type="InterPro" id="IPR000847">
    <property type="entry name" value="LysR_HTH_N"/>
</dbReference>
<dbReference type="Proteomes" id="UP000244069">
    <property type="component" value="Unassembled WGS sequence"/>
</dbReference>
<accession>A0A2T6AUG2</accession>
<dbReference type="InterPro" id="IPR036388">
    <property type="entry name" value="WH-like_DNA-bd_sf"/>
</dbReference>
<dbReference type="GO" id="GO:0000976">
    <property type="term" value="F:transcription cis-regulatory region binding"/>
    <property type="evidence" value="ECO:0007669"/>
    <property type="project" value="TreeGrafter"/>
</dbReference>
<evidence type="ECO:0000256" key="4">
    <source>
        <dbReference type="ARBA" id="ARBA00023163"/>
    </source>
</evidence>
<gene>
    <name evidence="7" type="ORF">C8N44_11277</name>
</gene>
<dbReference type="Pfam" id="PF00126">
    <property type="entry name" value="HTH_1"/>
    <property type="match status" value="2"/>
</dbReference>
<evidence type="ECO:0000313" key="7">
    <source>
        <dbReference type="EMBL" id="PTX47453.1"/>
    </source>
</evidence>
<name>A0A2T6AUG2_9RHOB</name>
<keyword evidence="4" id="KW-0804">Transcription</keyword>
<dbReference type="Gene3D" id="1.10.10.10">
    <property type="entry name" value="Winged helix-like DNA-binding domain superfamily/Winged helix DNA-binding domain"/>
    <property type="match status" value="2"/>
</dbReference>
<dbReference type="SUPFAM" id="SSF46785">
    <property type="entry name" value="Winged helix' DNA-binding domain"/>
    <property type="match status" value="2"/>
</dbReference>
<dbReference type="OrthoDB" id="9803030at2"/>
<evidence type="ECO:0000256" key="3">
    <source>
        <dbReference type="ARBA" id="ARBA00023125"/>
    </source>
</evidence>
<dbReference type="InterPro" id="IPR005119">
    <property type="entry name" value="LysR_subst-bd"/>
</dbReference>
<dbReference type="SUPFAM" id="SSF53850">
    <property type="entry name" value="Periplasmic binding protein-like II"/>
    <property type="match status" value="1"/>
</dbReference>
<feature type="coiled-coil region" evidence="5">
    <location>
        <begin position="153"/>
        <end position="180"/>
    </location>
</feature>
<comment type="caution">
    <text evidence="7">The sequence shown here is derived from an EMBL/GenBank/DDBJ whole genome shotgun (WGS) entry which is preliminary data.</text>
</comment>
<evidence type="ECO:0000256" key="5">
    <source>
        <dbReference type="SAM" id="Coils"/>
    </source>
</evidence>
<evidence type="ECO:0000256" key="1">
    <source>
        <dbReference type="ARBA" id="ARBA00009437"/>
    </source>
</evidence>
<dbReference type="InterPro" id="IPR036390">
    <property type="entry name" value="WH_DNA-bd_sf"/>
</dbReference>
<keyword evidence="5" id="KW-0175">Coiled coil</keyword>
<feature type="domain" description="HTH lysR-type" evidence="6">
    <location>
        <begin position="93"/>
        <end position="150"/>
    </location>
</feature>
<keyword evidence="8" id="KW-1185">Reference proteome</keyword>
<evidence type="ECO:0000256" key="2">
    <source>
        <dbReference type="ARBA" id="ARBA00023015"/>
    </source>
</evidence>